<reference evidence="4" key="1">
    <citation type="submission" date="2012-12" db="EMBL/GenBank/DDBJ databases">
        <authorList>
            <person name="Hellsten U."/>
            <person name="Grimwood J."/>
            <person name="Chapman J.A."/>
            <person name="Shapiro H."/>
            <person name="Aerts A."/>
            <person name="Otillar R.P."/>
            <person name="Terry A.Y."/>
            <person name="Boore J.L."/>
            <person name="Simakov O."/>
            <person name="Marletaz F."/>
            <person name="Cho S.-J."/>
            <person name="Edsinger-Gonzales E."/>
            <person name="Havlak P."/>
            <person name="Kuo D.-H."/>
            <person name="Larsson T."/>
            <person name="Lv J."/>
            <person name="Arendt D."/>
            <person name="Savage R."/>
            <person name="Osoegawa K."/>
            <person name="de Jong P."/>
            <person name="Lindberg D.R."/>
            <person name="Seaver E.C."/>
            <person name="Weisblat D.A."/>
            <person name="Putnam N.H."/>
            <person name="Grigoriev I.V."/>
            <person name="Rokhsar D.S."/>
        </authorList>
    </citation>
    <scope>NUCLEOTIDE SEQUENCE</scope>
    <source>
        <strain evidence="4">I ESC-2004</strain>
    </source>
</reference>
<feature type="signal peptide" evidence="1">
    <location>
        <begin position="1"/>
        <end position="19"/>
    </location>
</feature>
<evidence type="ECO:0000313" key="3">
    <source>
        <dbReference type="EnsemblMetazoa" id="CapteP216980"/>
    </source>
</evidence>
<dbReference type="EMBL" id="AMQN01003504">
    <property type="status" value="NOT_ANNOTATED_CDS"/>
    <property type="molecule type" value="Genomic_DNA"/>
</dbReference>
<evidence type="ECO:0000313" key="4">
    <source>
        <dbReference type="Proteomes" id="UP000014760"/>
    </source>
</evidence>
<dbReference type="Proteomes" id="UP000014760">
    <property type="component" value="Unassembled WGS sequence"/>
</dbReference>
<sequence length="487" mass="53460">MKLPLCFIALCLLPIVTEAATLPCPDIACEELCRWGRKEVDGCPSCECNNNPCEDVKCLLKERCSAKEICNAGTCVWQTECVDGTTLGIRACGFNCQFGWIMKNGYESCECENPCKNKTCKRNKYCIVKQRQRSKKLVAKCVKSKDSPMCPVVKGRTQCPTGGCPSGEVCCKQGFSSSCLKNVQYCEVDKVHEIVRTECPADGCPSGKICCSDIHGKKYCTKGCARLTPEGCAQTQCQYGTKLDQNGCPTCQCDEDPDQVIQCKPGYKLDYPYPVPPLPPMPLIVPEGFEYAGIGGKVCIRDCPKLDCKESCRDGRVEVDGCETCTCVDICEEAGCGKGSDDYTCQVISTNGYRRTKNGEVMSVYRAKCNKVCPPDPVCDKKCYFGSELKDECPTCDCKDICKEKNVECPENFRCEVTGKWCVIGYCNWRTGCVQDVCKAGEPEVDKKGFRVGCKGLEENTCSEGFTCVLHSNGDGSCCPGDQNQLE</sequence>
<accession>R7T9Y9</accession>
<protein>
    <recommendedName>
        <fullName evidence="5">Antistasin-like domain-containing protein</fullName>
    </recommendedName>
</protein>
<evidence type="ECO:0008006" key="5">
    <source>
        <dbReference type="Google" id="ProtNLM"/>
    </source>
</evidence>
<dbReference type="OrthoDB" id="5912026at2759"/>
<reference evidence="2 4" key="2">
    <citation type="journal article" date="2013" name="Nature">
        <title>Insights into bilaterian evolution from three spiralian genomes.</title>
        <authorList>
            <person name="Simakov O."/>
            <person name="Marletaz F."/>
            <person name="Cho S.J."/>
            <person name="Edsinger-Gonzales E."/>
            <person name="Havlak P."/>
            <person name="Hellsten U."/>
            <person name="Kuo D.H."/>
            <person name="Larsson T."/>
            <person name="Lv J."/>
            <person name="Arendt D."/>
            <person name="Savage R."/>
            <person name="Osoegawa K."/>
            <person name="de Jong P."/>
            <person name="Grimwood J."/>
            <person name="Chapman J.A."/>
            <person name="Shapiro H."/>
            <person name="Aerts A."/>
            <person name="Otillar R.P."/>
            <person name="Terry A.Y."/>
            <person name="Boore J.L."/>
            <person name="Grigoriev I.V."/>
            <person name="Lindberg D.R."/>
            <person name="Seaver E.C."/>
            <person name="Weisblat D.A."/>
            <person name="Putnam N.H."/>
            <person name="Rokhsar D.S."/>
        </authorList>
    </citation>
    <scope>NUCLEOTIDE SEQUENCE</scope>
    <source>
        <strain evidence="2 4">I ESC-2004</strain>
    </source>
</reference>
<dbReference type="EMBL" id="KB311953">
    <property type="protein sequence ID" value="ELT88190.1"/>
    <property type="molecule type" value="Genomic_DNA"/>
</dbReference>
<evidence type="ECO:0000256" key="1">
    <source>
        <dbReference type="SAM" id="SignalP"/>
    </source>
</evidence>
<gene>
    <name evidence="2" type="ORF">CAPTEDRAFT_216980</name>
</gene>
<organism evidence="2">
    <name type="scientific">Capitella teleta</name>
    <name type="common">Polychaete worm</name>
    <dbReference type="NCBI Taxonomy" id="283909"/>
    <lineage>
        <taxon>Eukaryota</taxon>
        <taxon>Metazoa</taxon>
        <taxon>Spiralia</taxon>
        <taxon>Lophotrochozoa</taxon>
        <taxon>Annelida</taxon>
        <taxon>Polychaeta</taxon>
        <taxon>Sedentaria</taxon>
        <taxon>Scolecida</taxon>
        <taxon>Capitellidae</taxon>
        <taxon>Capitella</taxon>
    </lineage>
</organism>
<dbReference type="AlphaFoldDB" id="R7T9Y9"/>
<reference evidence="3" key="3">
    <citation type="submission" date="2015-06" db="UniProtKB">
        <authorList>
            <consortium name="EnsemblMetazoa"/>
        </authorList>
    </citation>
    <scope>IDENTIFICATION</scope>
</reference>
<proteinExistence type="predicted"/>
<keyword evidence="1" id="KW-0732">Signal</keyword>
<evidence type="ECO:0000313" key="2">
    <source>
        <dbReference type="EMBL" id="ELT88190.1"/>
    </source>
</evidence>
<dbReference type="HOGENOM" id="CLU_624458_0_0_1"/>
<feature type="chain" id="PRO_5008786789" description="Antistasin-like domain-containing protein" evidence="1">
    <location>
        <begin position="20"/>
        <end position="487"/>
    </location>
</feature>
<name>R7T9Y9_CAPTE</name>
<dbReference type="EnsemblMetazoa" id="CapteT216980">
    <property type="protein sequence ID" value="CapteP216980"/>
    <property type="gene ID" value="CapteG216980"/>
</dbReference>
<dbReference type="OMA" id="CARYDCV"/>
<keyword evidence="4" id="KW-1185">Reference proteome</keyword>